<dbReference type="Pfam" id="PF01535">
    <property type="entry name" value="PPR"/>
    <property type="match status" value="6"/>
</dbReference>
<keyword evidence="3 7" id="KW-0813">Transport</keyword>
<dbReference type="NCBIfam" id="TIGR00756">
    <property type="entry name" value="PPR"/>
    <property type="match status" value="5"/>
</dbReference>
<keyword evidence="10" id="KW-1185">Reference proteome</keyword>
<name>A0ABD1QM69_9LAMI</name>
<dbReference type="Proteomes" id="UP001604336">
    <property type="component" value="Unassembled WGS sequence"/>
</dbReference>
<comment type="similarity">
    <text evidence="2 7">Belongs to the plant LTP family.</text>
</comment>
<comment type="function">
    <text evidence="7">Plant non-specific lipid-transfer proteins transfer phospholipids as well as galactolipids across membranes. May play a role in wax or cutin deposition in the cell walls of expanding epidermal cells and certain secretory tissues.</text>
</comment>
<dbReference type="FunFam" id="1.25.40.10:FF:000184">
    <property type="entry name" value="Pentatricopeptide repeat-containing protein, chloroplastic"/>
    <property type="match status" value="1"/>
</dbReference>
<dbReference type="FunFam" id="1.25.40.10:FF:000333">
    <property type="entry name" value="Pentatricopeptide repeat-containing protein"/>
    <property type="match status" value="1"/>
</dbReference>
<dbReference type="PRINTS" id="PR00382">
    <property type="entry name" value="LIPIDTRNSFER"/>
</dbReference>
<evidence type="ECO:0000256" key="4">
    <source>
        <dbReference type="ARBA" id="ARBA00022737"/>
    </source>
</evidence>
<evidence type="ECO:0000256" key="6">
    <source>
        <dbReference type="PROSITE-ProRule" id="PRU00708"/>
    </source>
</evidence>
<dbReference type="Gene3D" id="1.25.40.10">
    <property type="entry name" value="Tetratricopeptide repeat domain"/>
    <property type="match status" value="3"/>
</dbReference>
<dbReference type="Pfam" id="PF00234">
    <property type="entry name" value="Tryp_alpha_amyl"/>
    <property type="match status" value="1"/>
</dbReference>
<feature type="repeat" description="PPR" evidence="6">
    <location>
        <begin position="330"/>
        <end position="360"/>
    </location>
</feature>
<dbReference type="FunFam" id="1.25.40.10:FF:000470">
    <property type="entry name" value="Pentatricopeptide repeat-containing protein At5g66520"/>
    <property type="match status" value="1"/>
</dbReference>
<dbReference type="InterPro" id="IPR046848">
    <property type="entry name" value="E_motif"/>
</dbReference>
<dbReference type="GO" id="GO:0008289">
    <property type="term" value="F:lipid binding"/>
    <property type="evidence" value="ECO:0007669"/>
    <property type="project" value="UniProtKB-KW"/>
</dbReference>
<accession>A0ABD1QM69</accession>
<dbReference type="PANTHER" id="PTHR47926">
    <property type="entry name" value="PENTATRICOPEPTIDE REPEAT-CONTAINING PROTEIN"/>
    <property type="match status" value="1"/>
</dbReference>
<proteinExistence type="inferred from homology"/>
<feature type="repeat" description="PPR" evidence="6">
    <location>
        <begin position="163"/>
        <end position="193"/>
    </location>
</feature>
<dbReference type="InterPro" id="IPR002885">
    <property type="entry name" value="PPR_rpt"/>
</dbReference>
<evidence type="ECO:0000256" key="5">
    <source>
        <dbReference type="ARBA" id="ARBA00023121"/>
    </source>
</evidence>
<evidence type="ECO:0000256" key="2">
    <source>
        <dbReference type="ARBA" id="ARBA00009748"/>
    </source>
</evidence>
<dbReference type="InterPro" id="IPR016140">
    <property type="entry name" value="Bifunc_inhib/LTP/seed_store"/>
</dbReference>
<dbReference type="Gene3D" id="1.10.110.10">
    <property type="entry name" value="Plant lipid-transfer and hydrophobic proteins"/>
    <property type="match status" value="1"/>
</dbReference>
<feature type="repeat" description="PPR" evidence="6">
    <location>
        <begin position="194"/>
        <end position="228"/>
    </location>
</feature>
<evidence type="ECO:0000256" key="3">
    <source>
        <dbReference type="ARBA" id="ARBA00022448"/>
    </source>
</evidence>
<comment type="caution">
    <text evidence="9">The sequence shown here is derived from an EMBL/GenBank/DDBJ whole genome shotgun (WGS) entry which is preliminary data.</text>
</comment>
<dbReference type="PANTHER" id="PTHR47926:SF436">
    <property type="entry name" value="PENTATRICOPEPTIDE REPEAT-CONTAINING PROTEIN ELI1, CHLOROPLASTIC-LIKE ISOFORM X2"/>
    <property type="match status" value="1"/>
</dbReference>
<dbReference type="SMART" id="SM00499">
    <property type="entry name" value="AAI"/>
    <property type="match status" value="1"/>
</dbReference>
<dbReference type="CDD" id="cd01960">
    <property type="entry name" value="nsLTP1"/>
    <property type="match status" value="1"/>
</dbReference>
<dbReference type="AlphaFoldDB" id="A0ABD1QM69"/>
<evidence type="ECO:0000259" key="8">
    <source>
        <dbReference type="SMART" id="SM00499"/>
    </source>
</evidence>
<dbReference type="InterPro" id="IPR046960">
    <property type="entry name" value="PPR_At4g14850-like_plant"/>
</dbReference>
<gene>
    <name evidence="9" type="ORF">Adt_37324</name>
</gene>
<reference evidence="10" key="1">
    <citation type="submission" date="2024-07" db="EMBL/GenBank/DDBJ databases">
        <title>Two chromosome-level genome assemblies of Korean endemic species Abeliophyllum distichum and Forsythia ovata (Oleaceae).</title>
        <authorList>
            <person name="Jang H."/>
        </authorList>
    </citation>
    <scope>NUCLEOTIDE SEQUENCE [LARGE SCALE GENOMIC DNA]</scope>
</reference>
<protein>
    <recommendedName>
        <fullName evidence="7">Non-specific lipid-transfer protein</fullName>
    </recommendedName>
</protein>
<dbReference type="PROSITE" id="PS51375">
    <property type="entry name" value="PPR"/>
    <property type="match status" value="5"/>
</dbReference>
<evidence type="ECO:0000313" key="10">
    <source>
        <dbReference type="Proteomes" id="UP001604336"/>
    </source>
</evidence>
<feature type="domain" description="Bifunctional inhibitor/plant lipid transfer protein/seed storage helical" evidence="8">
    <location>
        <begin position="561"/>
        <end position="636"/>
    </location>
</feature>
<keyword evidence="5 7" id="KW-0446">Lipid-binding</keyword>
<organism evidence="9 10">
    <name type="scientific">Abeliophyllum distichum</name>
    <dbReference type="NCBI Taxonomy" id="126358"/>
    <lineage>
        <taxon>Eukaryota</taxon>
        <taxon>Viridiplantae</taxon>
        <taxon>Streptophyta</taxon>
        <taxon>Embryophyta</taxon>
        <taxon>Tracheophyta</taxon>
        <taxon>Spermatophyta</taxon>
        <taxon>Magnoliopsida</taxon>
        <taxon>eudicotyledons</taxon>
        <taxon>Gunneridae</taxon>
        <taxon>Pentapetalae</taxon>
        <taxon>asterids</taxon>
        <taxon>lamiids</taxon>
        <taxon>Lamiales</taxon>
        <taxon>Oleaceae</taxon>
        <taxon>Forsythieae</taxon>
        <taxon>Abeliophyllum</taxon>
    </lineage>
</organism>
<dbReference type="Pfam" id="PF20431">
    <property type="entry name" value="E_motif"/>
    <property type="match status" value="1"/>
</dbReference>
<dbReference type="SUPFAM" id="SSF47699">
    <property type="entry name" value="Bifunctional inhibitor/lipid-transfer protein/seed storage 2S albumin"/>
    <property type="match status" value="1"/>
</dbReference>
<dbReference type="GO" id="GO:0016070">
    <property type="term" value="P:RNA metabolic process"/>
    <property type="evidence" value="ECO:0007669"/>
    <property type="project" value="UniProtKB-ARBA"/>
</dbReference>
<evidence type="ECO:0000313" key="9">
    <source>
        <dbReference type="EMBL" id="KAL2476588.1"/>
    </source>
</evidence>
<keyword evidence="4" id="KW-0677">Repeat</keyword>
<comment type="similarity">
    <text evidence="1">Belongs to the PPR family. PCMP-H subfamily.</text>
</comment>
<evidence type="ECO:0000256" key="1">
    <source>
        <dbReference type="ARBA" id="ARBA00006643"/>
    </source>
</evidence>
<dbReference type="InterPro" id="IPR000528">
    <property type="entry name" value="Plant_nsLTP"/>
</dbReference>
<dbReference type="InterPro" id="IPR036312">
    <property type="entry name" value="Bifun_inhib/LTP/seed_sf"/>
</dbReference>
<sequence>MLETKCETMKDLKKIHAHLIKTGLAKDIIVASRVLAFCATRRGGGDINYASLVFANIEKPNLFTWNTIIRGFSQSSAPENAISLFVDMLVNSSIQPERLTYPSVFKAYTQLGLARDGAQLHGRIVKVGLEFDPFIRNSVLHMYANCGLLGYAWKLFDEDKDLDVVAWNSMIMGLAKYGEVDESSRLFDKMPSRSDVSWNSMLSGYVRNGKWMEALDLFGQMQEEKIRPSEFTLVSLLNACAKLGALEQGEWIHDYIKINNVELNVIVIAALIDMYCKCGNVEMARQIFETVPRKGLPCWNSMMLGLALNGFEDEVIQLFSRLESSYLEPDSVSFICVLTACNHSGRVDKAREYFSSMKETYKMQPSIEHYGCMVDVLGRAGRVEEAAEFIRSMPMSPDAIIWGSLLAACRNHRNIDIAKWAAENLLDLDQNETSGYVLMSNVYAASGHFEKAMQERIAMKNNQIEKQPGCSSIEVNGSVHEFAAGGLLHSQVQDMYFSLNEPIVVKDYHLGCLHSLGSSRQLLDANRLVLARIAEEFFFHWNQQRQLSYADIMTDVGVGRCASFATGTVAQPSGVCCNELSRLPGMTGTTADRQQACNCLKQIAPQYPNVKDSLLLPSPQKCSVSLPFLITRNLDCNSHVKDESTWRINGVSRPFCK</sequence>
<evidence type="ECO:0000256" key="7">
    <source>
        <dbReference type="RuleBase" id="RU000628"/>
    </source>
</evidence>
<feature type="repeat" description="PPR" evidence="6">
    <location>
        <begin position="264"/>
        <end position="298"/>
    </location>
</feature>
<dbReference type="InterPro" id="IPR011990">
    <property type="entry name" value="TPR-like_helical_dom_sf"/>
</dbReference>
<dbReference type="EMBL" id="JBFOLK010000011">
    <property type="protein sequence ID" value="KAL2476588.1"/>
    <property type="molecule type" value="Genomic_DNA"/>
</dbReference>
<feature type="repeat" description="PPR" evidence="6">
    <location>
        <begin position="61"/>
        <end position="96"/>
    </location>
</feature>
<dbReference type="Pfam" id="PF13041">
    <property type="entry name" value="PPR_2"/>
    <property type="match status" value="1"/>
</dbReference>